<feature type="compositionally biased region" description="Pro residues" evidence="1">
    <location>
        <begin position="9"/>
        <end position="20"/>
    </location>
</feature>
<evidence type="ECO:0000256" key="1">
    <source>
        <dbReference type="SAM" id="MobiDB-lite"/>
    </source>
</evidence>
<reference evidence="2 3" key="1">
    <citation type="submission" date="2018-07" db="EMBL/GenBank/DDBJ databases">
        <title>Whole Genome Shotgun Sequence of Streptomyces spongiicola strain 531S.</title>
        <authorList>
            <person name="Dohra H."/>
            <person name="Kodani S."/>
        </authorList>
    </citation>
    <scope>NUCLEOTIDE SEQUENCE [LARGE SCALE GENOMIC DNA]</scope>
    <source>
        <strain evidence="2 3">531S</strain>
    </source>
</reference>
<dbReference type="AlphaFoldDB" id="A0A388SW00"/>
<comment type="caution">
    <text evidence="2">The sequence shown here is derived from an EMBL/GenBank/DDBJ whole genome shotgun (WGS) entry which is preliminary data.</text>
</comment>
<name>A0A388SW00_9ACTN</name>
<feature type="region of interest" description="Disordered" evidence="1">
    <location>
        <begin position="97"/>
        <end position="155"/>
    </location>
</feature>
<accession>A0A388SW00</accession>
<dbReference type="EMBL" id="BGZL01000005">
    <property type="protein sequence ID" value="GBQ00739.1"/>
    <property type="molecule type" value="Genomic_DNA"/>
</dbReference>
<gene>
    <name evidence="2" type="ORF">SSP531S_21580</name>
</gene>
<evidence type="ECO:0000313" key="3">
    <source>
        <dbReference type="Proteomes" id="UP000265354"/>
    </source>
</evidence>
<proteinExistence type="predicted"/>
<organism evidence="2 3">
    <name type="scientific">Streptomyces spongiicola</name>
    <dbReference type="NCBI Taxonomy" id="1690221"/>
    <lineage>
        <taxon>Bacteria</taxon>
        <taxon>Bacillati</taxon>
        <taxon>Actinomycetota</taxon>
        <taxon>Actinomycetes</taxon>
        <taxon>Kitasatosporales</taxon>
        <taxon>Streptomycetaceae</taxon>
        <taxon>Streptomyces</taxon>
    </lineage>
</organism>
<protein>
    <submittedName>
        <fullName evidence="2">Uncharacterized protein</fullName>
    </submittedName>
</protein>
<dbReference type="Proteomes" id="UP000265354">
    <property type="component" value="Unassembled WGS sequence"/>
</dbReference>
<evidence type="ECO:0000313" key="2">
    <source>
        <dbReference type="EMBL" id="GBQ00739.1"/>
    </source>
</evidence>
<sequence>MNSSDAAPAPRPRPPGPAAAPVPHAGVLAWARRPGPERSLPRRHAPGGSSPTPLYGQLVSEWRARGAMLPGARDPQWDRLTSIHAFEEDTRRTLRMLRLERDPLPAPPEAGARVPAGNTGNTGHHPAVYGAAAHLPGPRRDTPGNPRPRGYDRES</sequence>
<feature type="region of interest" description="Disordered" evidence="1">
    <location>
        <begin position="1"/>
        <end position="57"/>
    </location>
</feature>